<proteinExistence type="predicted"/>
<feature type="compositionally biased region" description="Basic residues" evidence="1">
    <location>
        <begin position="156"/>
        <end position="167"/>
    </location>
</feature>
<comment type="caution">
    <text evidence="2">The sequence shown here is derived from an EMBL/GenBank/DDBJ whole genome shotgun (WGS) entry which is preliminary data.</text>
</comment>
<organism evidence="2 3">
    <name type="scientific">Dactylonectria macrodidyma</name>
    <dbReference type="NCBI Taxonomy" id="307937"/>
    <lineage>
        <taxon>Eukaryota</taxon>
        <taxon>Fungi</taxon>
        <taxon>Dikarya</taxon>
        <taxon>Ascomycota</taxon>
        <taxon>Pezizomycotina</taxon>
        <taxon>Sordariomycetes</taxon>
        <taxon>Hypocreomycetidae</taxon>
        <taxon>Hypocreales</taxon>
        <taxon>Nectriaceae</taxon>
        <taxon>Dactylonectria</taxon>
    </lineage>
</organism>
<evidence type="ECO:0000313" key="2">
    <source>
        <dbReference type="EMBL" id="KAH7175609.1"/>
    </source>
</evidence>
<gene>
    <name evidence="2" type="ORF">EDB81DRAFT_13588</name>
</gene>
<sequence length="190" mass="20652">MVSSDGFVHSSKANAAIMGPSLFLASNLALLAFWANLASYPGSCSDEVIATEAKVHACIEPSWQPRAQDIPAGGMVRTQHFAALKMEFLTDLLVSGPPPLLLEGFHGLFHRLRGNARQRLGAGPSLGGIHHPGVATCMTTAALPVGRSKGLALGSRRVRRQSGRRGRTYSSRRGQDEAVYIHTRWRRRRE</sequence>
<protein>
    <submittedName>
        <fullName evidence="2">Uncharacterized protein</fullName>
    </submittedName>
</protein>
<keyword evidence="3" id="KW-1185">Reference proteome</keyword>
<evidence type="ECO:0000313" key="3">
    <source>
        <dbReference type="Proteomes" id="UP000738349"/>
    </source>
</evidence>
<dbReference type="Proteomes" id="UP000738349">
    <property type="component" value="Unassembled WGS sequence"/>
</dbReference>
<dbReference type="EMBL" id="JAGMUV010000001">
    <property type="protein sequence ID" value="KAH7175609.1"/>
    <property type="molecule type" value="Genomic_DNA"/>
</dbReference>
<accession>A0A9P9FSU5</accession>
<dbReference type="AlphaFoldDB" id="A0A9P9FSU5"/>
<feature type="region of interest" description="Disordered" evidence="1">
    <location>
        <begin position="155"/>
        <end position="174"/>
    </location>
</feature>
<evidence type="ECO:0000256" key="1">
    <source>
        <dbReference type="SAM" id="MobiDB-lite"/>
    </source>
</evidence>
<name>A0A9P9FSU5_9HYPO</name>
<reference evidence="2" key="1">
    <citation type="journal article" date="2021" name="Nat. Commun.">
        <title>Genetic determinants of endophytism in the Arabidopsis root mycobiome.</title>
        <authorList>
            <person name="Mesny F."/>
            <person name="Miyauchi S."/>
            <person name="Thiergart T."/>
            <person name="Pickel B."/>
            <person name="Atanasova L."/>
            <person name="Karlsson M."/>
            <person name="Huettel B."/>
            <person name="Barry K.W."/>
            <person name="Haridas S."/>
            <person name="Chen C."/>
            <person name="Bauer D."/>
            <person name="Andreopoulos W."/>
            <person name="Pangilinan J."/>
            <person name="LaButti K."/>
            <person name="Riley R."/>
            <person name="Lipzen A."/>
            <person name="Clum A."/>
            <person name="Drula E."/>
            <person name="Henrissat B."/>
            <person name="Kohler A."/>
            <person name="Grigoriev I.V."/>
            <person name="Martin F.M."/>
            <person name="Hacquard S."/>
        </authorList>
    </citation>
    <scope>NUCLEOTIDE SEQUENCE</scope>
    <source>
        <strain evidence="2">MPI-CAGE-AT-0147</strain>
    </source>
</reference>